<evidence type="ECO:0000256" key="1">
    <source>
        <dbReference type="ARBA" id="ARBA00007768"/>
    </source>
</evidence>
<evidence type="ECO:0000313" key="4">
    <source>
        <dbReference type="Proteomes" id="UP000076580"/>
    </source>
</evidence>
<keyword evidence="4" id="KW-1185">Reference proteome</keyword>
<dbReference type="InParanoid" id="A0A151GI75"/>
<comment type="similarity">
    <text evidence="1">Belongs to the CutC family.</text>
</comment>
<dbReference type="AlphaFoldDB" id="A0A151GI75"/>
<dbReference type="GO" id="GO:0005507">
    <property type="term" value="F:copper ion binding"/>
    <property type="evidence" value="ECO:0007669"/>
    <property type="project" value="TreeGrafter"/>
</dbReference>
<protein>
    <recommendedName>
        <fullName evidence="2">Copper homeostasis protein cutC homolog</fullName>
    </recommendedName>
</protein>
<dbReference type="STRING" id="98403.A0A151GI75"/>
<proteinExistence type="inferred from homology"/>
<accession>A0A151GI75</accession>
<dbReference type="PANTHER" id="PTHR12598">
    <property type="entry name" value="COPPER HOMEOSTASIS PROTEIN CUTC"/>
    <property type="match status" value="1"/>
</dbReference>
<dbReference type="PANTHER" id="PTHR12598:SF0">
    <property type="entry name" value="COPPER HOMEOSTASIS PROTEIN CUTC HOMOLOG"/>
    <property type="match status" value="1"/>
</dbReference>
<dbReference type="SUPFAM" id="SSF110395">
    <property type="entry name" value="CutC-like"/>
    <property type="match status" value="1"/>
</dbReference>
<reference evidence="3 4" key="1">
    <citation type="journal article" date="2016" name="Sci. Rep.">
        <title>Insights into Adaptations to a Near-Obligate Nematode Endoparasitic Lifestyle from the Finished Genome of Drechmeria coniospora.</title>
        <authorList>
            <person name="Zhang L."/>
            <person name="Zhou Z."/>
            <person name="Guo Q."/>
            <person name="Fokkens L."/>
            <person name="Miskei M."/>
            <person name="Pocsi I."/>
            <person name="Zhang W."/>
            <person name="Chen M."/>
            <person name="Wang L."/>
            <person name="Sun Y."/>
            <person name="Donzelli B.G."/>
            <person name="Gibson D.M."/>
            <person name="Nelson D.R."/>
            <person name="Luo J.G."/>
            <person name="Rep M."/>
            <person name="Liu H."/>
            <person name="Yang S."/>
            <person name="Wang J."/>
            <person name="Krasnoff S.B."/>
            <person name="Xu Y."/>
            <person name="Molnar I."/>
            <person name="Lin M."/>
        </authorList>
    </citation>
    <scope>NUCLEOTIDE SEQUENCE [LARGE SCALE GENOMIC DNA]</scope>
    <source>
        <strain evidence="3 4">ARSEF 6962</strain>
    </source>
</reference>
<comment type="caution">
    <text evidence="3">The sequence shown here is derived from an EMBL/GenBank/DDBJ whole genome shotgun (WGS) entry which is preliminary data.</text>
</comment>
<dbReference type="Gene3D" id="3.20.20.380">
    <property type="entry name" value="Copper homeostasis (CutC) domain"/>
    <property type="match status" value="2"/>
</dbReference>
<evidence type="ECO:0000256" key="2">
    <source>
        <dbReference type="ARBA" id="ARBA00019014"/>
    </source>
</evidence>
<name>A0A151GI75_DRECN</name>
<dbReference type="InterPro" id="IPR036822">
    <property type="entry name" value="CutC-like_dom_sf"/>
</dbReference>
<sequence length="183" mass="19441">MIRPRGPPLESSRPDFVYSAQELADMIASIHQFKESGLLCPDDGDGFVFGAVKVMDNGEPGKMNDVGGTCIGTGIDIDDTLRALGFDTLLTAGGVDGGCCQRDNLDTIDHLCHHLSGALTVVAGGGLRCHNLGRATKLLTTYGAEAVWFHTAAVKVADDVVTEELDTEELDNLIAILRQTTQP</sequence>
<organism evidence="3 4">
    <name type="scientific">Drechmeria coniospora</name>
    <name type="common">Nematophagous fungus</name>
    <name type="synonym">Meria coniospora</name>
    <dbReference type="NCBI Taxonomy" id="98403"/>
    <lineage>
        <taxon>Eukaryota</taxon>
        <taxon>Fungi</taxon>
        <taxon>Dikarya</taxon>
        <taxon>Ascomycota</taxon>
        <taxon>Pezizomycotina</taxon>
        <taxon>Sordariomycetes</taxon>
        <taxon>Hypocreomycetidae</taxon>
        <taxon>Hypocreales</taxon>
        <taxon>Ophiocordycipitaceae</taxon>
        <taxon>Drechmeria</taxon>
    </lineage>
</organism>
<dbReference type="GeneID" id="63716437"/>
<dbReference type="EMBL" id="LAYC01000002">
    <property type="protein sequence ID" value="KYK56788.1"/>
    <property type="molecule type" value="Genomic_DNA"/>
</dbReference>
<dbReference type="RefSeq" id="XP_040656140.1">
    <property type="nucleotide sequence ID" value="XM_040801107.1"/>
</dbReference>
<dbReference type="InterPro" id="IPR005627">
    <property type="entry name" value="CutC-like"/>
</dbReference>
<evidence type="ECO:0000313" key="3">
    <source>
        <dbReference type="EMBL" id="KYK56788.1"/>
    </source>
</evidence>
<dbReference type="Proteomes" id="UP000076580">
    <property type="component" value="Chromosome 02"/>
</dbReference>
<gene>
    <name evidence="3" type="ORF">DCS_03794</name>
</gene>